<dbReference type="InterPro" id="IPR018335">
    <property type="entry name" value="Tscrpt_reg_HTH_Crp-type_CS"/>
</dbReference>
<dbReference type="InterPro" id="IPR014710">
    <property type="entry name" value="RmlC-like_jellyroll"/>
</dbReference>
<dbReference type="PROSITE" id="PS50042">
    <property type="entry name" value="CNMP_BINDING_3"/>
    <property type="match status" value="1"/>
</dbReference>
<dbReference type="FunFam" id="1.10.10.10:FF:000028">
    <property type="entry name" value="Fumarate/nitrate reduction transcriptional regulator Fnr"/>
    <property type="match status" value="1"/>
</dbReference>
<evidence type="ECO:0000259" key="5">
    <source>
        <dbReference type="PROSITE" id="PS50042"/>
    </source>
</evidence>
<dbReference type="AlphaFoldDB" id="A0A840MR92"/>
<dbReference type="GO" id="GO:0003700">
    <property type="term" value="F:DNA-binding transcription factor activity"/>
    <property type="evidence" value="ECO:0007669"/>
    <property type="project" value="InterPro"/>
</dbReference>
<dbReference type="InterPro" id="IPR018490">
    <property type="entry name" value="cNMP-bd_dom_sf"/>
</dbReference>
<dbReference type="SUPFAM" id="SSF51206">
    <property type="entry name" value="cAMP-binding domain-like"/>
    <property type="match status" value="1"/>
</dbReference>
<proteinExistence type="predicted"/>
<dbReference type="PANTHER" id="PTHR24567:SF75">
    <property type="entry name" value="FUMARATE AND NITRATE REDUCTION REGULATORY PROTEIN"/>
    <property type="match status" value="1"/>
</dbReference>
<feature type="domain" description="Cyclic nucleotide-binding" evidence="5">
    <location>
        <begin position="36"/>
        <end position="84"/>
    </location>
</feature>
<dbReference type="PROSITE" id="PS00042">
    <property type="entry name" value="HTH_CRP_1"/>
    <property type="match status" value="1"/>
</dbReference>
<keyword evidence="3" id="KW-0804">Transcription</keyword>
<dbReference type="CDD" id="cd00092">
    <property type="entry name" value="HTH_CRP"/>
    <property type="match status" value="1"/>
</dbReference>
<feature type="domain" description="HTH crp-type" evidence="6">
    <location>
        <begin position="145"/>
        <end position="215"/>
    </location>
</feature>
<reference evidence="7 8" key="1">
    <citation type="submission" date="2020-08" db="EMBL/GenBank/DDBJ databases">
        <title>Genomic Encyclopedia of Type Strains, Phase IV (KMG-IV): sequencing the most valuable type-strain genomes for metagenomic binning, comparative biology and taxonomic classification.</title>
        <authorList>
            <person name="Goeker M."/>
        </authorList>
    </citation>
    <scope>NUCLEOTIDE SEQUENCE [LARGE SCALE GENOMIC DNA]</scope>
    <source>
        <strain evidence="7 8">DSM 17498</strain>
    </source>
</reference>
<dbReference type="Gene3D" id="2.60.120.10">
    <property type="entry name" value="Jelly Rolls"/>
    <property type="match status" value="1"/>
</dbReference>
<dbReference type="Proteomes" id="UP000521227">
    <property type="component" value="Unassembled WGS sequence"/>
</dbReference>
<name>A0A840MR92_9BRAD</name>
<keyword evidence="1" id="KW-0805">Transcription regulation</keyword>
<protein>
    <submittedName>
        <fullName evidence="7">CRP-like cAMP-binding protein</fullName>
    </submittedName>
</protein>
<dbReference type="InterPro" id="IPR036388">
    <property type="entry name" value="WH-like_DNA-bd_sf"/>
</dbReference>
<dbReference type="InterPro" id="IPR050397">
    <property type="entry name" value="Env_Response_Regulators"/>
</dbReference>
<evidence type="ECO:0000259" key="6">
    <source>
        <dbReference type="PROSITE" id="PS51063"/>
    </source>
</evidence>
<dbReference type="PRINTS" id="PR00034">
    <property type="entry name" value="HTHCRP"/>
</dbReference>
<keyword evidence="4" id="KW-0535">Nitrogen fixation</keyword>
<evidence type="ECO:0000256" key="4">
    <source>
        <dbReference type="ARBA" id="ARBA00023231"/>
    </source>
</evidence>
<organism evidence="7 8">
    <name type="scientific">Afipia massiliensis</name>
    <dbReference type="NCBI Taxonomy" id="211460"/>
    <lineage>
        <taxon>Bacteria</taxon>
        <taxon>Pseudomonadati</taxon>
        <taxon>Pseudomonadota</taxon>
        <taxon>Alphaproteobacteria</taxon>
        <taxon>Hyphomicrobiales</taxon>
        <taxon>Nitrobacteraceae</taxon>
        <taxon>Afipia</taxon>
    </lineage>
</organism>
<evidence type="ECO:0000256" key="1">
    <source>
        <dbReference type="ARBA" id="ARBA00023015"/>
    </source>
</evidence>
<keyword evidence="2" id="KW-0238">DNA-binding</keyword>
<dbReference type="SMART" id="SM00100">
    <property type="entry name" value="cNMP"/>
    <property type="match status" value="1"/>
</dbReference>
<sequence>MFAAAGIASHSQASSEFANTDPLVLPVAQIGAPMLYNRNSEIFGEGEDAEYLYQVVSGAVRTYKILSDGRRQIGAFYLPGDIFGLEIGTAHQLSAEAICNATVSAIKRSSLSDLARDDIKITHALLALTARELQRAQKHVLLLVRNAQERVASFLLEMVDRTAGAGSIDLPMSRQDIADYLGLTIETVSRTLTLLEDQAAIALTSARRVKLTNMRELRKLDS</sequence>
<evidence type="ECO:0000313" key="8">
    <source>
        <dbReference type="Proteomes" id="UP000521227"/>
    </source>
</evidence>
<dbReference type="Pfam" id="PF13545">
    <property type="entry name" value="HTH_Crp_2"/>
    <property type="match status" value="1"/>
</dbReference>
<evidence type="ECO:0000256" key="3">
    <source>
        <dbReference type="ARBA" id="ARBA00023163"/>
    </source>
</evidence>
<dbReference type="PROSITE" id="PS51063">
    <property type="entry name" value="HTH_CRP_2"/>
    <property type="match status" value="1"/>
</dbReference>
<dbReference type="PANTHER" id="PTHR24567">
    <property type="entry name" value="CRP FAMILY TRANSCRIPTIONAL REGULATORY PROTEIN"/>
    <property type="match status" value="1"/>
</dbReference>
<dbReference type="RefSeq" id="WP_184082709.1">
    <property type="nucleotide sequence ID" value="NZ_JACHIJ010000001.1"/>
</dbReference>
<accession>A0A840MR92</accession>
<evidence type="ECO:0000256" key="2">
    <source>
        <dbReference type="ARBA" id="ARBA00023125"/>
    </source>
</evidence>
<dbReference type="SMART" id="SM00419">
    <property type="entry name" value="HTH_CRP"/>
    <property type="match status" value="1"/>
</dbReference>
<dbReference type="InterPro" id="IPR000595">
    <property type="entry name" value="cNMP-bd_dom"/>
</dbReference>
<dbReference type="CDD" id="cd00038">
    <property type="entry name" value="CAP_ED"/>
    <property type="match status" value="1"/>
</dbReference>
<comment type="caution">
    <text evidence="7">The sequence shown here is derived from an EMBL/GenBank/DDBJ whole genome shotgun (WGS) entry which is preliminary data.</text>
</comment>
<evidence type="ECO:0000313" key="7">
    <source>
        <dbReference type="EMBL" id="MBB5050959.1"/>
    </source>
</evidence>
<dbReference type="EMBL" id="JACHIJ010000001">
    <property type="protein sequence ID" value="MBB5050959.1"/>
    <property type="molecule type" value="Genomic_DNA"/>
</dbReference>
<dbReference type="InterPro" id="IPR036390">
    <property type="entry name" value="WH_DNA-bd_sf"/>
</dbReference>
<dbReference type="GO" id="GO:0003677">
    <property type="term" value="F:DNA binding"/>
    <property type="evidence" value="ECO:0007669"/>
    <property type="project" value="UniProtKB-KW"/>
</dbReference>
<dbReference type="SUPFAM" id="SSF46785">
    <property type="entry name" value="Winged helix' DNA-binding domain"/>
    <property type="match status" value="1"/>
</dbReference>
<dbReference type="Gene3D" id="1.10.10.10">
    <property type="entry name" value="Winged helix-like DNA-binding domain superfamily/Winged helix DNA-binding domain"/>
    <property type="match status" value="1"/>
</dbReference>
<dbReference type="InterPro" id="IPR012318">
    <property type="entry name" value="HTH_CRP"/>
</dbReference>
<gene>
    <name evidence="7" type="ORF">HNQ36_000907</name>
</gene>
<dbReference type="GO" id="GO:0005829">
    <property type="term" value="C:cytosol"/>
    <property type="evidence" value="ECO:0007669"/>
    <property type="project" value="TreeGrafter"/>
</dbReference>
<dbReference type="Pfam" id="PF00027">
    <property type="entry name" value="cNMP_binding"/>
    <property type="match status" value="1"/>
</dbReference>